<organism evidence="4 5">
    <name type="scientific">Methanosarcina mazei S-6</name>
    <dbReference type="NCBI Taxonomy" id="213585"/>
    <lineage>
        <taxon>Archaea</taxon>
        <taxon>Methanobacteriati</taxon>
        <taxon>Methanobacteriota</taxon>
        <taxon>Stenosarchaea group</taxon>
        <taxon>Methanomicrobia</taxon>
        <taxon>Methanosarcinales</taxon>
        <taxon>Methanosarcinaceae</taxon>
        <taxon>Methanosarcina</taxon>
    </lineage>
</organism>
<feature type="domain" description="DUF4352" evidence="3">
    <location>
        <begin position="67"/>
        <end position="174"/>
    </location>
</feature>
<keyword evidence="1" id="KW-0732">Signal</keyword>
<evidence type="ECO:0000313" key="5">
    <source>
        <dbReference type="Proteomes" id="UP000033097"/>
    </source>
</evidence>
<name>A0A0E3LUA5_METMZ</name>
<gene>
    <name evidence="4" type="ORF">MSMAS_1735</name>
</gene>
<evidence type="ECO:0000256" key="1">
    <source>
        <dbReference type="ARBA" id="ARBA00022729"/>
    </source>
</evidence>
<reference evidence="4 5" key="1">
    <citation type="submission" date="2014-07" db="EMBL/GenBank/DDBJ databases">
        <title>Methanogenic archaea and the global carbon cycle.</title>
        <authorList>
            <person name="Henriksen J.R."/>
            <person name="Luke J."/>
            <person name="Reinhart S."/>
            <person name="Benedict M.N."/>
            <person name="Youngblut N.D."/>
            <person name="Metcalf M.E."/>
            <person name="Whitaker R.J."/>
            <person name="Metcalf W.W."/>
        </authorList>
    </citation>
    <scope>NUCLEOTIDE SEQUENCE [LARGE SCALE GENOMIC DNA]</scope>
    <source>
        <strain evidence="4 5">S-6</strain>
    </source>
</reference>
<dbReference type="RefSeq" id="WP_048046508.1">
    <property type="nucleotide sequence ID" value="NZ_CP009512.1"/>
</dbReference>
<evidence type="ECO:0000256" key="2">
    <source>
        <dbReference type="SAM" id="MobiDB-lite"/>
    </source>
</evidence>
<dbReference type="InterPro" id="IPR029051">
    <property type="entry name" value="DUF4352"/>
</dbReference>
<dbReference type="KEGG" id="mmj:MSMAS_1735"/>
<dbReference type="PROSITE" id="PS51257">
    <property type="entry name" value="PROKAR_LIPOPROTEIN"/>
    <property type="match status" value="1"/>
</dbReference>
<feature type="compositionally biased region" description="Low complexity" evidence="2">
    <location>
        <begin position="32"/>
        <end position="42"/>
    </location>
</feature>
<evidence type="ECO:0000259" key="3">
    <source>
        <dbReference type="Pfam" id="PF11611"/>
    </source>
</evidence>
<accession>A0A0E3LUA5</accession>
<dbReference type="EMBL" id="CP009512">
    <property type="protein sequence ID" value="AKB64931.1"/>
    <property type="molecule type" value="Genomic_DNA"/>
</dbReference>
<dbReference type="Pfam" id="PF11611">
    <property type="entry name" value="DUF4352"/>
    <property type="match status" value="1"/>
</dbReference>
<dbReference type="PATRIC" id="fig|213585.10.peg.2203"/>
<proteinExistence type="predicted"/>
<dbReference type="InterPro" id="IPR029050">
    <property type="entry name" value="Immunoprotect_excell_Ig-like"/>
</dbReference>
<protein>
    <recommendedName>
        <fullName evidence="3">DUF4352 domain-containing protein</fullName>
    </recommendedName>
</protein>
<evidence type="ECO:0000313" key="4">
    <source>
        <dbReference type="EMBL" id="AKB64931.1"/>
    </source>
</evidence>
<dbReference type="AlphaFoldDB" id="A0A0E3LUA5"/>
<dbReference type="Proteomes" id="UP000033097">
    <property type="component" value="Chromosome"/>
</dbReference>
<feature type="region of interest" description="Disordered" evidence="2">
    <location>
        <begin position="30"/>
        <end position="49"/>
    </location>
</feature>
<sequence length="185" mass="20151">MKFKNSLLLLLVISFIVAAAGCFSDNNDDGVQQATPQQQPTPVKGSIHNPAGINETLTIKSGGEVYNFSVVQVIRGNEINSNENPAPGFEYLLVDVKLAYNHLFRDERAYVYSDEFNAYCDNVECKLASVYVTSNMTVFDDGNLMPGGIKEGWIAYTVPKGKEVVIGYQPGAYTGSNCFVSVGSK</sequence>
<dbReference type="Gene3D" id="2.60.40.1240">
    <property type="match status" value="1"/>
</dbReference>
<dbReference type="HOGENOM" id="CLU_101662_0_0_2"/>
<dbReference type="GeneID" id="24839428"/>